<evidence type="ECO:0000256" key="2">
    <source>
        <dbReference type="ARBA" id="ARBA00022679"/>
    </source>
</evidence>
<feature type="binding site" evidence="8">
    <location>
        <position position="298"/>
    </location>
    <ligand>
        <name>Fe cation</name>
        <dbReference type="ChEBI" id="CHEBI:24875"/>
    </ligand>
</feature>
<dbReference type="PANTHER" id="PTHR11735">
    <property type="entry name" value="TRNA N6-ADENOSINE THREONYLCARBAMOYLTRANSFERASE"/>
    <property type="match status" value="1"/>
</dbReference>
<evidence type="ECO:0000256" key="1">
    <source>
        <dbReference type="ARBA" id="ARBA00022490"/>
    </source>
</evidence>
<dbReference type="InterPro" id="IPR000905">
    <property type="entry name" value="Gcp-like_dom"/>
</dbReference>
<dbReference type="Pfam" id="PF00814">
    <property type="entry name" value="TsaD"/>
    <property type="match status" value="1"/>
</dbReference>
<evidence type="ECO:0000256" key="8">
    <source>
        <dbReference type="HAMAP-Rule" id="MF_01445"/>
    </source>
</evidence>
<evidence type="ECO:0000256" key="6">
    <source>
        <dbReference type="ARBA" id="ARBA00023315"/>
    </source>
</evidence>
<dbReference type="FunFam" id="3.30.420.40:FF:000012">
    <property type="entry name" value="tRNA N6-adenosine threonylcarbamoyltransferase"/>
    <property type="match status" value="1"/>
</dbReference>
<evidence type="ECO:0000313" key="11">
    <source>
        <dbReference type="Proteomes" id="UP000290909"/>
    </source>
</evidence>
<dbReference type="PRINTS" id="PR00789">
    <property type="entry name" value="OSIALOPTASE"/>
</dbReference>
<keyword evidence="4 8" id="KW-0479">Metal-binding</keyword>
<dbReference type="RefSeq" id="WP_035370056.1">
    <property type="nucleotide sequence ID" value="NZ_LR215050.1"/>
</dbReference>
<dbReference type="Proteomes" id="UP000290909">
    <property type="component" value="Chromosome"/>
</dbReference>
<comment type="cofactor">
    <cofactor evidence="8">
        <name>Fe(2+)</name>
        <dbReference type="ChEBI" id="CHEBI:29033"/>
    </cofactor>
    <text evidence="8">Binds 1 Fe(2+) ion per subunit.</text>
</comment>
<dbReference type="GO" id="GO:0061711">
    <property type="term" value="F:tRNA N(6)-L-threonylcarbamoyladenine synthase activity"/>
    <property type="evidence" value="ECO:0007669"/>
    <property type="project" value="UniProtKB-EC"/>
</dbReference>
<dbReference type="InterPro" id="IPR022450">
    <property type="entry name" value="TsaD"/>
</dbReference>
<evidence type="ECO:0000256" key="5">
    <source>
        <dbReference type="ARBA" id="ARBA00023004"/>
    </source>
</evidence>
<dbReference type="SUPFAM" id="SSF53067">
    <property type="entry name" value="Actin-like ATPase domain"/>
    <property type="match status" value="2"/>
</dbReference>
<dbReference type="Gene3D" id="3.30.420.40">
    <property type="match status" value="2"/>
</dbReference>
<dbReference type="GO" id="GO:0002949">
    <property type="term" value="P:tRNA threonylcarbamoyladenosine modification"/>
    <property type="evidence" value="ECO:0007669"/>
    <property type="project" value="UniProtKB-UniRule"/>
</dbReference>
<dbReference type="EMBL" id="LR215050">
    <property type="protein sequence ID" value="VEU83092.1"/>
    <property type="molecule type" value="Genomic_DNA"/>
</dbReference>
<dbReference type="GO" id="GO:0005506">
    <property type="term" value="F:iron ion binding"/>
    <property type="evidence" value="ECO:0007669"/>
    <property type="project" value="UniProtKB-UniRule"/>
</dbReference>
<dbReference type="CDD" id="cd24133">
    <property type="entry name" value="ASKHA_NBD_TsaD_bac"/>
    <property type="match status" value="1"/>
</dbReference>
<accession>A0A449BKY8</accession>
<feature type="domain" description="Gcp-like" evidence="9">
    <location>
        <begin position="23"/>
        <end position="304"/>
    </location>
</feature>
<evidence type="ECO:0000256" key="4">
    <source>
        <dbReference type="ARBA" id="ARBA00022723"/>
    </source>
</evidence>
<keyword evidence="6 8" id="KW-0012">Acyltransferase</keyword>
<comment type="catalytic activity">
    <reaction evidence="7 8">
        <text>L-threonylcarbamoyladenylate + adenosine(37) in tRNA = N(6)-L-threonylcarbamoyladenosine(37) in tRNA + AMP + H(+)</text>
        <dbReference type="Rhea" id="RHEA:37059"/>
        <dbReference type="Rhea" id="RHEA-COMP:10162"/>
        <dbReference type="Rhea" id="RHEA-COMP:10163"/>
        <dbReference type="ChEBI" id="CHEBI:15378"/>
        <dbReference type="ChEBI" id="CHEBI:73682"/>
        <dbReference type="ChEBI" id="CHEBI:74411"/>
        <dbReference type="ChEBI" id="CHEBI:74418"/>
        <dbReference type="ChEBI" id="CHEBI:456215"/>
        <dbReference type="EC" id="2.3.1.234"/>
    </reaction>
</comment>
<keyword evidence="1 8" id="KW-0963">Cytoplasm</keyword>
<feature type="binding site" evidence="8">
    <location>
        <position position="166"/>
    </location>
    <ligand>
        <name>substrate</name>
    </ligand>
</feature>
<feature type="binding site" evidence="8">
    <location>
        <position position="179"/>
    </location>
    <ligand>
        <name>substrate</name>
    </ligand>
</feature>
<feature type="binding site" evidence="8">
    <location>
        <begin position="133"/>
        <end position="137"/>
    </location>
    <ligand>
        <name>substrate</name>
    </ligand>
</feature>
<dbReference type="GO" id="GO:0005737">
    <property type="term" value="C:cytoplasm"/>
    <property type="evidence" value="ECO:0007669"/>
    <property type="project" value="UniProtKB-SubCell"/>
</dbReference>
<dbReference type="NCBIfam" id="TIGR03723">
    <property type="entry name" value="T6A_TsaD_YgjD"/>
    <property type="match status" value="1"/>
</dbReference>
<feature type="binding site" evidence="8">
    <location>
        <position position="115"/>
    </location>
    <ligand>
        <name>Fe cation</name>
        <dbReference type="ChEBI" id="CHEBI:24875"/>
    </ligand>
</feature>
<evidence type="ECO:0000259" key="9">
    <source>
        <dbReference type="Pfam" id="PF00814"/>
    </source>
</evidence>
<feature type="binding site" evidence="8">
    <location>
        <position position="272"/>
    </location>
    <ligand>
        <name>substrate</name>
    </ligand>
</feature>
<comment type="function">
    <text evidence="8">Required for the formation of a threonylcarbamoyl group on adenosine at position 37 (t(6)A37) in tRNAs that read codons beginning with adenine. Is involved in the transfer of the threonylcarbamoyl moiety of threonylcarbamoyl-AMP (TC-AMP) to the N6 group of A37, together with TsaE and TsaB. TsaD likely plays a direct catalytic role in this reaction.</text>
</comment>
<keyword evidence="2 8" id="KW-0808">Transferase</keyword>
<proteinExistence type="inferred from homology"/>
<name>A0A449BKY8_9MOLU</name>
<comment type="similarity">
    <text evidence="8">Belongs to the KAE1 / TsaD family.</text>
</comment>
<keyword evidence="3 8" id="KW-0819">tRNA processing</keyword>
<dbReference type="STRING" id="1408416.GCA_000702765_01318"/>
<comment type="subcellular location">
    <subcellularLocation>
        <location evidence="8">Cytoplasm</location>
    </subcellularLocation>
</comment>
<dbReference type="NCBIfam" id="TIGR00329">
    <property type="entry name" value="gcp_kae1"/>
    <property type="match status" value="1"/>
</dbReference>
<organism evidence="10 11">
    <name type="scientific">Acholeplasma hippikon</name>
    <dbReference type="NCBI Taxonomy" id="264636"/>
    <lineage>
        <taxon>Bacteria</taxon>
        <taxon>Bacillati</taxon>
        <taxon>Mycoplasmatota</taxon>
        <taxon>Mollicutes</taxon>
        <taxon>Acholeplasmatales</taxon>
        <taxon>Acholeplasmataceae</taxon>
        <taxon>Acholeplasma</taxon>
    </lineage>
</organism>
<evidence type="ECO:0000256" key="3">
    <source>
        <dbReference type="ARBA" id="ARBA00022694"/>
    </source>
</evidence>
<feature type="binding site" evidence="8">
    <location>
        <position position="183"/>
    </location>
    <ligand>
        <name>substrate</name>
    </ligand>
</feature>
<dbReference type="KEGG" id="ahk:NCTC10172_01142"/>
<gene>
    <name evidence="10" type="primary">gcp</name>
    <name evidence="8" type="synonym">tsaD</name>
    <name evidence="10" type="ORF">NCTC10172_01142</name>
</gene>
<protein>
    <recommendedName>
        <fullName evidence="8">tRNA N6-adenosine threonylcarbamoyltransferase</fullName>
        <ecNumber evidence="8">2.3.1.234</ecNumber>
    </recommendedName>
    <alternativeName>
        <fullName evidence="8">N6-L-threonylcarbamoyladenine synthase</fullName>
        <shortName evidence="8">t(6)A synthase</shortName>
    </alternativeName>
    <alternativeName>
        <fullName evidence="8">t(6)A37 threonylcarbamoyladenosine biosynthesis protein TsaD</fullName>
    </alternativeName>
    <alternativeName>
        <fullName evidence="8">tRNA threonylcarbamoyladenosine biosynthesis protein TsaD</fullName>
    </alternativeName>
</protein>
<feature type="binding site" evidence="8">
    <location>
        <position position="111"/>
    </location>
    <ligand>
        <name>Fe cation</name>
        <dbReference type="ChEBI" id="CHEBI:24875"/>
    </ligand>
</feature>
<dbReference type="PANTHER" id="PTHR11735:SF6">
    <property type="entry name" value="TRNA N6-ADENOSINE THREONYLCARBAMOYLTRANSFERASE, MITOCHONDRIAL"/>
    <property type="match status" value="1"/>
</dbReference>
<sequence>MIILSVETSCDETSVAITKDGKEVLSNAVLSQIKTHERFGGVVPEIASRAHIEMMLYMFEQAMKDANVTVKDIDLVAVTQGPGLIGSLLVGINAAATFAYANDLPIIGVNHLIGHIYASQINHEMRFPSLCLLVSGGHTELLLIKDHMDIEILGTTLDDAVGEAYDKVGRILGLNYPAGPIVDKLAHIGEIKYKLPKPYLKNEPFNFSFSGLKSAVLNLVHNMKQRNETFKVEDVCASFQDVVTEVLVEKTYAAAKELNVKQVIVAGGVSANKGLRHRLVSTITDFEVIFPEFQYCTDQAAMIGIAAYYQNKIQQAENKYGIKGTSSLAFDHFKINS</sequence>
<evidence type="ECO:0000313" key="10">
    <source>
        <dbReference type="EMBL" id="VEU83092.1"/>
    </source>
</evidence>
<evidence type="ECO:0000256" key="7">
    <source>
        <dbReference type="ARBA" id="ARBA00048117"/>
    </source>
</evidence>
<keyword evidence="11" id="KW-1185">Reference proteome</keyword>
<dbReference type="InterPro" id="IPR017861">
    <property type="entry name" value="KAE1/TsaD"/>
</dbReference>
<keyword evidence="5 8" id="KW-0408">Iron</keyword>
<dbReference type="FunFam" id="3.30.420.40:FF:000040">
    <property type="entry name" value="tRNA N6-adenosine threonylcarbamoyltransferase"/>
    <property type="match status" value="1"/>
</dbReference>
<dbReference type="EC" id="2.3.1.234" evidence="8"/>
<dbReference type="AlphaFoldDB" id="A0A449BKY8"/>
<reference evidence="10 11" key="1">
    <citation type="submission" date="2019-01" db="EMBL/GenBank/DDBJ databases">
        <authorList>
            <consortium name="Pathogen Informatics"/>
        </authorList>
    </citation>
    <scope>NUCLEOTIDE SEQUENCE [LARGE SCALE GENOMIC DNA]</scope>
    <source>
        <strain evidence="10 11">NCTC10172</strain>
    </source>
</reference>
<dbReference type="InterPro" id="IPR043129">
    <property type="entry name" value="ATPase_NBD"/>
</dbReference>
<dbReference type="HAMAP" id="MF_01445">
    <property type="entry name" value="TsaD"/>
    <property type="match status" value="1"/>
</dbReference>